<accession>A0ACC3M9N3</accession>
<name>A0ACC3M9N3_9PEZI</name>
<sequence length="195" mass="21465">MASQTPRTVFRTSRLLQDKWICPQCRHYASPSPTTLPAPPLLLKVRSDLKSAMKEKDKNRLNVLRGLLAEVTNSAKTNSPVKTDMQLLSLLRKRAASAKAASTEFKSAGREDLVEQEESQAKVLEEYAGGVQTMSNDDMRDAIMKEVDQVKAETNGKVNMGDVLKRLLGSGGRLEGKPVERSEVARIVKEVLTAA</sequence>
<comment type="caution">
    <text evidence="1">The sequence shown here is derived from an EMBL/GenBank/DDBJ whole genome shotgun (WGS) entry which is preliminary data.</text>
</comment>
<dbReference type="Proteomes" id="UP001281147">
    <property type="component" value="Unassembled WGS sequence"/>
</dbReference>
<gene>
    <name evidence="1" type="ORF">LTR37_021026</name>
</gene>
<evidence type="ECO:0000313" key="1">
    <source>
        <dbReference type="EMBL" id="KAK3680940.1"/>
    </source>
</evidence>
<evidence type="ECO:0000313" key="2">
    <source>
        <dbReference type="Proteomes" id="UP001281147"/>
    </source>
</evidence>
<organism evidence="1 2">
    <name type="scientific">Vermiconidia calcicola</name>
    <dbReference type="NCBI Taxonomy" id="1690605"/>
    <lineage>
        <taxon>Eukaryota</taxon>
        <taxon>Fungi</taxon>
        <taxon>Dikarya</taxon>
        <taxon>Ascomycota</taxon>
        <taxon>Pezizomycotina</taxon>
        <taxon>Dothideomycetes</taxon>
        <taxon>Dothideomycetidae</taxon>
        <taxon>Mycosphaerellales</taxon>
        <taxon>Extremaceae</taxon>
        <taxon>Vermiconidia</taxon>
    </lineage>
</organism>
<dbReference type="EMBL" id="JAUTXU010000418">
    <property type="protein sequence ID" value="KAK3680940.1"/>
    <property type="molecule type" value="Genomic_DNA"/>
</dbReference>
<reference evidence="1" key="1">
    <citation type="submission" date="2023-07" db="EMBL/GenBank/DDBJ databases">
        <title>Black Yeasts Isolated from many extreme environments.</title>
        <authorList>
            <person name="Coleine C."/>
            <person name="Stajich J.E."/>
            <person name="Selbmann L."/>
        </authorList>
    </citation>
    <scope>NUCLEOTIDE SEQUENCE</scope>
    <source>
        <strain evidence="1">CCFEE 5714</strain>
    </source>
</reference>
<protein>
    <submittedName>
        <fullName evidence="1">Uncharacterized protein</fullName>
    </submittedName>
</protein>
<keyword evidence="2" id="KW-1185">Reference proteome</keyword>
<proteinExistence type="predicted"/>